<evidence type="ECO:0000256" key="1">
    <source>
        <dbReference type="SAM" id="MobiDB-lite"/>
    </source>
</evidence>
<dbReference type="EMBL" id="JBJXBP010000003">
    <property type="protein sequence ID" value="KAL3840812.1"/>
    <property type="molecule type" value="Genomic_DNA"/>
</dbReference>
<evidence type="ECO:0000313" key="2">
    <source>
        <dbReference type="EMBL" id="KAL3840812.1"/>
    </source>
</evidence>
<evidence type="ECO:0000313" key="3">
    <source>
        <dbReference type="Proteomes" id="UP001634393"/>
    </source>
</evidence>
<feature type="compositionally biased region" description="Low complexity" evidence="1">
    <location>
        <begin position="91"/>
        <end position="102"/>
    </location>
</feature>
<dbReference type="Proteomes" id="UP001634393">
    <property type="component" value="Unassembled WGS sequence"/>
</dbReference>
<accession>A0ABD3TUP1</accession>
<protein>
    <submittedName>
        <fullName evidence="2">Uncharacterized protein</fullName>
    </submittedName>
</protein>
<organism evidence="2 3">
    <name type="scientific">Penstemon smallii</name>
    <dbReference type="NCBI Taxonomy" id="265156"/>
    <lineage>
        <taxon>Eukaryota</taxon>
        <taxon>Viridiplantae</taxon>
        <taxon>Streptophyta</taxon>
        <taxon>Embryophyta</taxon>
        <taxon>Tracheophyta</taxon>
        <taxon>Spermatophyta</taxon>
        <taxon>Magnoliopsida</taxon>
        <taxon>eudicotyledons</taxon>
        <taxon>Gunneridae</taxon>
        <taxon>Pentapetalae</taxon>
        <taxon>asterids</taxon>
        <taxon>lamiids</taxon>
        <taxon>Lamiales</taxon>
        <taxon>Plantaginaceae</taxon>
        <taxon>Cheloneae</taxon>
        <taxon>Penstemon</taxon>
    </lineage>
</organism>
<reference evidence="2 3" key="1">
    <citation type="submission" date="2024-12" db="EMBL/GenBank/DDBJ databases">
        <title>The unique morphological basis and parallel evolutionary history of personate flowers in Penstemon.</title>
        <authorList>
            <person name="Depatie T.H."/>
            <person name="Wessinger C.A."/>
        </authorList>
    </citation>
    <scope>NUCLEOTIDE SEQUENCE [LARGE SCALE GENOMIC DNA]</scope>
    <source>
        <strain evidence="2">WTNN_2</strain>
        <tissue evidence="2">Leaf</tissue>
    </source>
</reference>
<gene>
    <name evidence="2" type="ORF">ACJIZ3_025403</name>
</gene>
<dbReference type="AlphaFoldDB" id="A0ABD3TUP1"/>
<name>A0ABD3TUP1_9LAMI</name>
<comment type="caution">
    <text evidence="2">The sequence shown here is derived from an EMBL/GenBank/DDBJ whole genome shotgun (WGS) entry which is preliminary data.</text>
</comment>
<keyword evidence="3" id="KW-1185">Reference proteome</keyword>
<proteinExistence type="predicted"/>
<sequence>MQLLRIYFPNLHLHFRIQLNLNRKRPFADIHIAREKFHIDWVVKEGNLLIPIMSNWRLRTRVGGGGRERKIRRRRWRLGRGGGESEELSRDSTSSSSFGGGASVAVAEGGRVDELCCRAEPCWLGRLDWRCR</sequence>
<feature type="region of interest" description="Disordered" evidence="1">
    <location>
        <begin position="80"/>
        <end position="102"/>
    </location>
</feature>